<keyword evidence="3" id="KW-1185">Reference proteome</keyword>
<feature type="chain" id="PRO_5045335644" evidence="1">
    <location>
        <begin position="31"/>
        <end position="66"/>
    </location>
</feature>
<keyword evidence="1" id="KW-0732">Signal</keyword>
<evidence type="ECO:0000313" key="2">
    <source>
        <dbReference type="EMBL" id="MEU2271295.1"/>
    </source>
</evidence>
<reference evidence="2 3" key="1">
    <citation type="submission" date="2024-06" db="EMBL/GenBank/DDBJ databases">
        <title>The Natural Products Discovery Center: Release of the First 8490 Sequenced Strains for Exploring Actinobacteria Biosynthetic Diversity.</title>
        <authorList>
            <person name="Kalkreuter E."/>
            <person name="Kautsar S.A."/>
            <person name="Yang D."/>
            <person name="Bader C.D."/>
            <person name="Teijaro C.N."/>
            <person name="Fluegel L."/>
            <person name="Davis C.M."/>
            <person name="Simpson J.R."/>
            <person name="Lauterbach L."/>
            <person name="Steele A.D."/>
            <person name="Gui C."/>
            <person name="Meng S."/>
            <person name="Li G."/>
            <person name="Viehrig K."/>
            <person name="Ye F."/>
            <person name="Su P."/>
            <person name="Kiefer A.F."/>
            <person name="Nichols A."/>
            <person name="Cepeda A.J."/>
            <person name="Yan W."/>
            <person name="Fan B."/>
            <person name="Jiang Y."/>
            <person name="Adhikari A."/>
            <person name="Zheng C.-J."/>
            <person name="Schuster L."/>
            <person name="Cowan T.M."/>
            <person name="Smanski M.J."/>
            <person name="Chevrette M.G."/>
            <person name="De Carvalho L.P.S."/>
            <person name="Shen B."/>
        </authorList>
    </citation>
    <scope>NUCLEOTIDE SEQUENCE [LARGE SCALE GENOMIC DNA]</scope>
    <source>
        <strain evidence="2 3">NPDC019583</strain>
    </source>
</reference>
<gene>
    <name evidence="2" type="ORF">ABZ568_33720</name>
</gene>
<dbReference type="EMBL" id="JBEYBN010000069">
    <property type="protein sequence ID" value="MEU2271295.1"/>
    <property type="molecule type" value="Genomic_DNA"/>
</dbReference>
<protein>
    <submittedName>
        <fullName evidence="2">Uncharacterized protein</fullName>
    </submittedName>
</protein>
<comment type="caution">
    <text evidence="2">The sequence shown here is derived from an EMBL/GenBank/DDBJ whole genome shotgun (WGS) entry which is preliminary data.</text>
</comment>
<proteinExistence type="predicted"/>
<organism evidence="2 3">
    <name type="scientific">Streptomyces olindensis</name>
    <dbReference type="NCBI Taxonomy" id="358823"/>
    <lineage>
        <taxon>Bacteria</taxon>
        <taxon>Bacillati</taxon>
        <taxon>Actinomycetota</taxon>
        <taxon>Actinomycetes</taxon>
        <taxon>Kitasatosporales</taxon>
        <taxon>Streptomycetaceae</taxon>
        <taxon>Streptomyces</taxon>
    </lineage>
</organism>
<dbReference type="RefSeq" id="WP_359792960.1">
    <property type="nucleotide sequence ID" value="NZ_JBEYBN010000069.1"/>
</dbReference>
<dbReference type="InterPro" id="IPR006311">
    <property type="entry name" value="TAT_signal"/>
</dbReference>
<evidence type="ECO:0000256" key="1">
    <source>
        <dbReference type="SAM" id="SignalP"/>
    </source>
</evidence>
<evidence type="ECO:0000313" key="3">
    <source>
        <dbReference type="Proteomes" id="UP001550603"/>
    </source>
</evidence>
<name>A0ABV2Y4W9_9ACTN</name>
<sequence length="66" mass="6822">MLSRLPGIARRAALALTAGALASTALPATAAERAPGSDPLARYHQQRLTTGRLPARDVDCAARARG</sequence>
<accession>A0ABV2Y4W9</accession>
<feature type="signal peptide" evidence="1">
    <location>
        <begin position="1"/>
        <end position="30"/>
    </location>
</feature>
<dbReference type="Proteomes" id="UP001550603">
    <property type="component" value="Unassembled WGS sequence"/>
</dbReference>
<dbReference type="PROSITE" id="PS51318">
    <property type="entry name" value="TAT"/>
    <property type="match status" value="1"/>
</dbReference>